<dbReference type="EMBL" id="NMUH01001705">
    <property type="protein sequence ID" value="MQL94701.1"/>
    <property type="molecule type" value="Genomic_DNA"/>
</dbReference>
<protein>
    <submittedName>
        <fullName evidence="1">Uncharacterized protein</fullName>
    </submittedName>
</protein>
<sequence length="78" mass="8523">MSHSDRRGDLDSWSSVRGSVPYWASFAKLIPLTSFQVFGSVGGDPRVGYLKGYGKQILGSLQKVPGMGLQQCGLQEWC</sequence>
<evidence type="ECO:0000313" key="1">
    <source>
        <dbReference type="EMBL" id="MQL94701.1"/>
    </source>
</evidence>
<keyword evidence="2" id="KW-1185">Reference proteome</keyword>
<comment type="caution">
    <text evidence="1">The sequence shown here is derived from an EMBL/GenBank/DDBJ whole genome shotgun (WGS) entry which is preliminary data.</text>
</comment>
<evidence type="ECO:0000313" key="2">
    <source>
        <dbReference type="Proteomes" id="UP000652761"/>
    </source>
</evidence>
<name>A0A843VDR0_COLES</name>
<organism evidence="1 2">
    <name type="scientific">Colocasia esculenta</name>
    <name type="common">Wild taro</name>
    <name type="synonym">Arum esculentum</name>
    <dbReference type="NCBI Taxonomy" id="4460"/>
    <lineage>
        <taxon>Eukaryota</taxon>
        <taxon>Viridiplantae</taxon>
        <taxon>Streptophyta</taxon>
        <taxon>Embryophyta</taxon>
        <taxon>Tracheophyta</taxon>
        <taxon>Spermatophyta</taxon>
        <taxon>Magnoliopsida</taxon>
        <taxon>Liliopsida</taxon>
        <taxon>Araceae</taxon>
        <taxon>Aroideae</taxon>
        <taxon>Colocasieae</taxon>
        <taxon>Colocasia</taxon>
    </lineage>
</organism>
<gene>
    <name evidence="1" type="ORF">Taro_027363</name>
</gene>
<accession>A0A843VDR0</accession>
<reference evidence="1" key="1">
    <citation type="submission" date="2017-07" db="EMBL/GenBank/DDBJ databases">
        <title>Taro Niue Genome Assembly and Annotation.</title>
        <authorList>
            <person name="Atibalentja N."/>
            <person name="Keating K."/>
            <person name="Fields C.J."/>
        </authorList>
    </citation>
    <scope>NUCLEOTIDE SEQUENCE</scope>
    <source>
        <strain evidence="1">Niue_2</strain>
        <tissue evidence="1">Leaf</tissue>
    </source>
</reference>
<dbReference type="Proteomes" id="UP000652761">
    <property type="component" value="Unassembled WGS sequence"/>
</dbReference>
<dbReference type="AlphaFoldDB" id="A0A843VDR0"/>
<proteinExistence type="predicted"/>